<keyword evidence="9" id="KW-1185">Reference proteome</keyword>
<dbReference type="VEuPathDB" id="TriTrypDB:TM35_000074680"/>
<dbReference type="GeneID" id="39983694"/>
<protein>
    <submittedName>
        <fullName evidence="8">PAP2 family protein</fullName>
    </submittedName>
</protein>
<dbReference type="UniPathway" id="UPA00378"/>
<dbReference type="PANTHER" id="PTHR14969">
    <property type="entry name" value="SPHINGOSINE-1-PHOSPHATE PHOSPHOHYDROLASE"/>
    <property type="match status" value="1"/>
</dbReference>
<dbReference type="AlphaFoldDB" id="A0A1X0P264"/>
<dbReference type="Pfam" id="PF01569">
    <property type="entry name" value="PAP2"/>
    <property type="match status" value="1"/>
</dbReference>
<dbReference type="Gene3D" id="1.20.144.10">
    <property type="entry name" value="Phosphatidic acid phosphatase type 2/haloperoxidase"/>
    <property type="match status" value="1"/>
</dbReference>
<dbReference type="CDD" id="cd03382">
    <property type="entry name" value="PAP2_dolichyldiphosphatase"/>
    <property type="match status" value="1"/>
</dbReference>
<gene>
    <name evidence="8" type="ORF">TM35_000074680</name>
</gene>
<feature type="transmembrane region" description="Helical" evidence="6">
    <location>
        <begin position="55"/>
        <end position="75"/>
    </location>
</feature>
<dbReference type="SUPFAM" id="SSF48317">
    <property type="entry name" value="Acid phosphatase/Vanadium-dependent haloperoxidase"/>
    <property type="match status" value="1"/>
</dbReference>
<evidence type="ECO:0000259" key="7">
    <source>
        <dbReference type="SMART" id="SM00014"/>
    </source>
</evidence>
<evidence type="ECO:0000313" key="9">
    <source>
        <dbReference type="Proteomes" id="UP000192257"/>
    </source>
</evidence>
<feature type="transmembrane region" description="Helical" evidence="6">
    <location>
        <begin position="126"/>
        <end position="144"/>
    </location>
</feature>
<dbReference type="SMART" id="SM00014">
    <property type="entry name" value="acidPPc"/>
    <property type="match status" value="1"/>
</dbReference>
<name>A0A1X0P264_9TRYP</name>
<evidence type="ECO:0000256" key="4">
    <source>
        <dbReference type="ARBA" id="ARBA00022989"/>
    </source>
</evidence>
<keyword evidence="3" id="KW-0378">Hydrolase</keyword>
<dbReference type="EMBL" id="NBCO01000007">
    <property type="protein sequence ID" value="ORC91044.1"/>
    <property type="molecule type" value="Genomic_DNA"/>
</dbReference>
<dbReference type="STRING" id="67003.A0A1X0P264"/>
<feature type="transmembrane region" description="Helical" evidence="6">
    <location>
        <begin position="150"/>
        <end position="169"/>
    </location>
</feature>
<evidence type="ECO:0000256" key="5">
    <source>
        <dbReference type="ARBA" id="ARBA00023136"/>
    </source>
</evidence>
<dbReference type="RefSeq" id="XP_028885110.1">
    <property type="nucleotide sequence ID" value="XM_029023914.1"/>
</dbReference>
<dbReference type="GO" id="GO:0016020">
    <property type="term" value="C:membrane"/>
    <property type="evidence" value="ECO:0007669"/>
    <property type="project" value="UniProtKB-SubCell"/>
</dbReference>
<dbReference type="PANTHER" id="PTHR14969:SF59">
    <property type="entry name" value="DOLICHYLDIPHOSPHATASE"/>
    <property type="match status" value="1"/>
</dbReference>
<dbReference type="InterPro" id="IPR036938">
    <property type="entry name" value="PAP2/HPO_sf"/>
</dbReference>
<evidence type="ECO:0000313" key="8">
    <source>
        <dbReference type="EMBL" id="ORC91044.1"/>
    </source>
</evidence>
<reference evidence="8 9" key="1">
    <citation type="submission" date="2017-03" db="EMBL/GenBank/DDBJ databases">
        <title>An alternative strategy for trypanosome survival in the mammalian bloodstream revealed through genome and transcriptome analysis of the ubiquitous bovine parasite Trypanosoma (Megatrypanum) theileri.</title>
        <authorList>
            <person name="Kelly S."/>
            <person name="Ivens A."/>
            <person name="Mott A."/>
            <person name="O'Neill E."/>
            <person name="Emms D."/>
            <person name="Macleod O."/>
            <person name="Voorheis P."/>
            <person name="Matthews J."/>
            <person name="Matthews K."/>
            <person name="Carrington M."/>
        </authorList>
    </citation>
    <scope>NUCLEOTIDE SEQUENCE [LARGE SCALE GENOMIC DNA]</scope>
    <source>
        <strain evidence="8">Edinburgh</strain>
    </source>
</reference>
<evidence type="ECO:0000256" key="2">
    <source>
        <dbReference type="ARBA" id="ARBA00022692"/>
    </source>
</evidence>
<evidence type="ECO:0000256" key="3">
    <source>
        <dbReference type="ARBA" id="ARBA00022801"/>
    </source>
</evidence>
<organism evidence="8 9">
    <name type="scientific">Trypanosoma theileri</name>
    <dbReference type="NCBI Taxonomy" id="67003"/>
    <lineage>
        <taxon>Eukaryota</taxon>
        <taxon>Discoba</taxon>
        <taxon>Euglenozoa</taxon>
        <taxon>Kinetoplastea</taxon>
        <taxon>Metakinetoplastina</taxon>
        <taxon>Trypanosomatida</taxon>
        <taxon>Trypanosomatidae</taxon>
        <taxon>Trypanosoma</taxon>
    </lineage>
</organism>
<proteinExistence type="predicted"/>
<evidence type="ECO:0000256" key="1">
    <source>
        <dbReference type="ARBA" id="ARBA00004141"/>
    </source>
</evidence>
<sequence length="199" mass="22268">MNERWRVWTMTAAFYDSQDPLSFVFALSSLLPIVIVIFVAGLASATLSPQQTPALILLLGFIHNTVLNAVLKAFIQSPRPNSRLHDTSYKMAPSLHGMPSDHAQFMFFFTTWLVRKAGIYGIPIPLGMWAFLLLSSIFVSYGRIYNEFHTTIQVLVGVVLGILNAYLCTTPIGDSLLRQVAIAVAPIREFCIGWTQYIR</sequence>
<feature type="domain" description="Phosphatidic acid phosphatase type 2/haloperoxidase" evidence="7">
    <location>
        <begin position="54"/>
        <end position="169"/>
    </location>
</feature>
<comment type="subcellular location">
    <subcellularLocation>
        <location evidence="1">Membrane</location>
        <topology evidence="1">Multi-pass membrane protein</topology>
    </subcellularLocation>
</comment>
<dbReference type="Proteomes" id="UP000192257">
    <property type="component" value="Unassembled WGS sequence"/>
</dbReference>
<keyword evidence="5 6" id="KW-0472">Membrane</keyword>
<comment type="caution">
    <text evidence="8">The sequence shown here is derived from an EMBL/GenBank/DDBJ whole genome shotgun (WGS) entry which is preliminary data.</text>
</comment>
<keyword evidence="4 6" id="KW-1133">Transmembrane helix</keyword>
<dbReference type="OrthoDB" id="302705at2759"/>
<dbReference type="GO" id="GO:0042392">
    <property type="term" value="F:sphingosine-1-phosphate phosphatase activity"/>
    <property type="evidence" value="ECO:0007669"/>
    <property type="project" value="TreeGrafter"/>
</dbReference>
<dbReference type="InterPro" id="IPR039667">
    <property type="entry name" value="Dolichyldiphosphatase_PAP2"/>
</dbReference>
<dbReference type="InterPro" id="IPR000326">
    <property type="entry name" value="PAP2/HPO"/>
</dbReference>
<feature type="transmembrane region" description="Helical" evidence="6">
    <location>
        <begin position="20"/>
        <end position="43"/>
    </location>
</feature>
<accession>A0A1X0P264</accession>
<keyword evidence="2 6" id="KW-0812">Transmembrane</keyword>
<evidence type="ECO:0000256" key="6">
    <source>
        <dbReference type="SAM" id="Phobius"/>
    </source>
</evidence>